<evidence type="ECO:0000313" key="2">
    <source>
        <dbReference type="Proteomes" id="UP001274830"/>
    </source>
</evidence>
<dbReference type="EMBL" id="JAUTXT010000025">
    <property type="protein sequence ID" value="KAK3673484.1"/>
    <property type="molecule type" value="Genomic_DNA"/>
</dbReference>
<dbReference type="AlphaFoldDB" id="A0AAE0WKN9"/>
<protein>
    <submittedName>
        <fullName evidence="1">Uncharacterized protein</fullName>
    </submittedName>
</protein>
<proteinExistence type="predicted"/>
<comment type="caution">
    <text evidence="1">The sequence shown here is derived from an EMBL/GenBank/DDBJ whole genome shotgun (WGS) entry which is preliminary data.</text>
</comment>
<evidence type="ECO:0000313" key="1">
    <source>
        <dbReference type="EMBL" id="KAK3673484.1"/>
    </source>
</evidence>
<keyword evidence="2" id="KW-1185">Reference proteome</keyword>
<reference evidence="1" key="1">
    <citation type="submission" date="2023-07" db="EMBL/GenBank/DDBJ databases">
        <title>Black Yeasts Isolated from many extreme environments.</title>
        <authorList>
            <person name="Coleine C."/>
            <person name="Stajich J.E."/>
            <person name="Selbmann L."/>
        </authorList>
    </citation>
    <scope>NUCLEOTIDE SEQUENCE</scope>
    <source>
        <strain evidence="1">CCFEE 5485</strain>
    </source>
</reference>
<organism evidence="1 2">
    <name type="scientific">Recurvomyces mirabilis</name>
    <dbReference type="NCBI Taxonomy" id="574656"/>
    <lineage>
        <taxon>Eukaryota</taxon>
        <taxon>Fungi</taxon>
        <taxon>Dikarya</taxon>
        <taxon>Ascomycota</taxon>
        <taxon>Pezizomycotina</taxon>
        <taxon>Dothideomycetes</taxon>
        <taxon>Dothideomycetidae</taxon>
        <taxon>Mycosphaerellales</taxon>
        <taxon>Teratosphaeriaceae</taxon>
        <taxon>Recurvomyces</taxon>
    </lineage>
</organism>
<sequence length="196" mass="22452">MSTTQQESCHLLRLPPELRKCIYQLVATLSEVHFRKNKLLPGQTALLRTVHRHAVEQAENFIADISDFGLLQKYLEALPPFDDDDNGRRTIHVSIHVKDTKVESYDHIDSWLTASVSGASLSQLKRVCRLIVTPTRAYSDPAEDERFLIDLNTAMMLSNGVNQEYVEEWLSLTKDFELRGNDKQTGSVADRLLRQW</sequence>
<gene>
    <name evidence="1" type="ORF">LTR78_006718</name>
</gene>
<name>A0AAE0WKN9_9PEZI</name>
<accession>A0AAE0WKN9</accession>
<dbReference type="Proteomes" id="UP001274830">
    <property type="component" value="Unassembled WGS sequence"/>
</dbReference>